<evidence type="ECO:0000313" key="1">
    <source>
        <dbReference type="EMBL" id="KAG2978448.1"/>
    </source>
</evidence>
<sequence>MDLLSHYLSGTAERYYNKQVEAWWGQLPTLQYVMEKMLEAFKPNLTPAQAMKLFTAPKDAKRTWPEHHMYLVAISEACGGGADYLVLNNVVQNGQRIVAGKDESDVAFDVAMRRNVLVVHGTVENHERASGVITAALDWEVSAADGVDISVVKGSLVGFHKRLGHLSYDAVERLAQDPISGIEITDHHRVNCLTCAQGKQSKNIQSKKDTSSNPGRASPLKILAKPTPSLGEIVVFGSPYTVYRDPQNRTFLTVRCRAW</sequence>
<gene>
    <name evidence="1" type="ORF">PC118_g12279</name>
</gene>
<organism evidence="1 2">
    <name type="scientific">Phytophthora cactorum</name>
    <dbReference type="NCBI Taxonomy" id="29920"/>
    <lineage>
        <taxon>Eukaryota</taxon>
        <taxon>Sar</taxon>
        <taxon>Stramenopiles</taxon>
        <taxon>Oomycota</taxon>
        <taxon>Peronosporomycetes</taxon>
        <taxon>Peronosporales</taxon>
        <taxon>Peronosporaceae</taxon>
        <taxon>Phytophthora</taxon>
    </lineage>
</organism>
<comment type="caution">
    <text evidence="1">The sequence shown here is derived from an EMBL/GenBank/DDBJ whole genome shotgun (WGS) entry which is preliminary data.</text>
</comment>
<name>A0A8T1FSQ5_9STRA</name>
<dbReference type="VEuPathDB" id="FungiDB:PC110_g1334"/>
<reference evidence="1" key="1">
    <citation type="submission" date="2018-10" db="EMBL/GenBank/DDBJ databases">
        <title>Effector identification in a new, highly contiguous assembly of the strawberry crown rot pathogen Phytophthora cactorum.</title>
        <authorList>
            <person name="Armitage A.D."/>
            <person name="Nellist C.F."/>
            <person name="Bates H."/>
            <person name="Vickerstaff R.J."/>
            <person name="Harrison R.J."/>
        </authorList>
    </citation>
    <scope>NUCLEOTIDE SEQUENCE</scope>
    <source>
        <strain evidence="1">P415</strain>
    </source>
</reference>
<dbReference type="Proteomes" id="UP000697107">
    <property type="component" value="Unassembled WGS sequence"/>
</dbReference>
<evidence type="ECO:0008006" key="3">
    <source>
        <dbReference type="Google" id="ProtNLM"/>
    </source>
</evidence>
<dbReference type="EMBL" id="RCML01000390">
    <property type="protein sequence ID" value="KAG2978448.1"/>
    <property type="molecule type" value="Genomic_DNA"/>
</dbReference>
<protein>
    <recommendedName>
        <fullName evidence="3">GAG-pre-integrase domain-containing protein</fullName>
    </recommendedName>
</protein>
<evidence type="ECO:0000313" key="2">
    <source>
        <dbReference type="Proteomes" id="UP000697107"/>
    </source>
</evidence>
<dbReference type="VEuPathDB" id="FungiDB:PC110_g12048"/>
<accession>A0A8T1FSQ5</accession>
<dbReference type="AlphaFoldDB" id="A0A8T1FSQ5"/>
<proteinExistence type="predicted"/>